<dbReference type="PANTHER" id="PTHR43308">
    <property type="entry name" value="OUTER MEMBRANE PROTEIN ALPHA-RELATED"/>
    <property type="match status" value="1"/>
</dbReference>
<dbReference type="PANTHER" id="PTHR43308:SF5">
    <property type="entry name" value="S-LAYER PROTEIN _ PEPTIDOGLYCAN ENDO-BETA-N-ACETYLGLUCOSAMINIDASE"/>
    <property type="match status" value="1"/>
</dbReference>
<gene>
    <name evidence="3" type="ORF">EEX84_10640</name>
</gene>
<name>A0A3M8P6V1_9BACL</name>
<feature type="domain" description="SLH" evidence="2">
    <location>
        <begin position="24"/>
        <end position="87"/>
    </location>
</feature>
<dbReference type="InterPro" id="IPR001119">
    <property type="entry name" value="SLH_dom"/>
</dbReference>
<organism evidence="3 4">
    <name type="scientific">Planococcus salinus</name>
    <dbReference type="NCBI Taxonomy" id="1848460"/>
    <lineage>
        <taxon>Bacteria</taxon>
        <taxon>Bacillati</taxon>
        <taxon>Bacillota</taxon>
        <taxon>Bacilli</taxon>
        <taxon>Bacillales</taxon>
        <taxon>Caryophanaceae</taxon>
        <taxon>Planococcus</taxon>
    </lineage>
</organism>
<feature type="domain" description="SLH" evidence="2">
    <location>
        <begin position="148"/>
        <end position="206"/>
    </location>
</feature>
<dbReference type="RefSeq" id="WP_123165619.1">
    <property type="nucleotide sequence ID" value="NZ_RIAX01000007.1"/>
</dbReference>
<evidence type="ECO:0000256" key="1">
    <source>
        <dbReference type="SAM" id="SignalP"/>
    </source>
</evidence>
<feature type="chain" id="PRO_5018160333" evidence="1">
    <location>
        <begin position="25"/>
        <end position="366"/>
    </location>
</feature>
<proteinExistence type="predicted"/>
<dbReference type="OrthoDB" id="5845122at2"/>
<keyword evidence="1" id="KW-0732">Signal</keyword>
<dbReference type="Pfam" id="PF00395">
    <property type="entry name" value="SLH"/>
    <property type="match status" value="3"/>
</dbReference>
<dbReference type="AlphaFoldDB" id="A0A3M8P6V1"/>
<sequence length="366" mass="40471">MKTIVSFIAAAVLVFGAFSTSPKAVVLFDDVTASHEFGYEIAYLYEEGIVAGYGNGTFRPYQTITRGQAMAMMGRALGLNDAQRSTSFYDVSAGHPFSGYIASAVDEGIISGFPDNTFRPNATLDRGQAAIIIDQAMMLPDGPQSGFSDMGPNVASNDAVNSLTYEGIANGYPDNRFRPATSVTRAQFSAFLARAVESSFVPEKQELLETANDILGQLQNEDFADVATYVGEDGITFCPYSGGCIDDGGVTFTAAELEDFMQDQQVYLWGHQDGSGFPIELMPAGYYEEYMMEAPYETKERYNYSNQFTTREFIKQVFPQGTIVEFYYPGTEQYDGMDWQSLNMVFERDSNGEWVLVAIVNDRWTI</sequence>
<reference evidence="3 4" key="1">
    <citation type="journal article" date="2018" name="Int. J. Syst. Evol. Microbiol.">
        <title>Planococcus salinus sp. nov., a moderately halophilic bacterium isolated from a saline-alkali soil.</title>
        <authorList>
            <person name="Gan L."/>
        </authorList>
    </citation>
    <scope>NUCLEOTIDE SEQUENCE [LARGE SCALE GENOMIC DNA]</scope>
    <source>
        <strain evidence="3 4">LCB217</strain>
    </source>
</reference>
<dbReference type="InterPro" id="IPR051465">
    <property type="entry name" value="Cell_Envelope_Struct_Comp"/>
</dbReference>
<protein>
    <submittedName>
        <fullName evidence="3">S-layer homology domain-containing protein</fullName>
    </submittedName>
</protein>
<accession>A0A3M8P6V1</accession>
<keyword evidence="4" id="KW-1185">Reference proteome</keyword>
<dbReference type="PROSITE" id="PS51272">
    <property type="entry name" value="SLH"/>
    <property type="match status" value="3"/>
</dbReference>
<evidence type="ECO:0000313" key="4">
    <source>
        <dbReference type="Proteomes" id="UP000275473"/>
    </source>
</evidence>
<feature type="signal peptide" evidence="1">
    <location>
        <begin position="1"/>
        <end position="24"/>
    </location>
</feature>
<evidence type="ECO:0000313" key="3">
    <source>
        <dbReference type="EMBL" id="RNF39151.1"/>
    </source>
</evidence>
<dbReference type="Proteomes" id="UP000275473">
    <property type="component" value="Unassembled WGS sequence"/>
</dbReference>
<evidence type="ECO:0000259" key="2">
    <source>
        <dbReference type="PROSITE" id="PS51272"/>
    </source>
</evidence>
<comment type="caution">
    <text evidence="3">The sequence shown here is derived from an EMBL/GenBank/DDBJ whole genome shotgun (WGS) entry which is preliminary data.</text>
</comment>
<dbReference type="EMBL" id="RIAX01000007">
    <property type="protein sequence ID" value="RNF39151.1"/>
    <property type="molecule type" value="Genomic_DNA"/>
</dbReference>
<feature type="domain" description="SLH" evidence="2">
    <location>
        <begin position="88"/>
        <end position="147"/>
    </location>
</feature>